<evidence type="ECO:0000256" key="11">
    <source>
        <dbReference type="ARBA" id="ARBA00022989"/>
    </source>
</evidence>
<evidence type="ECO:0000256" key="5">
    <source>
        <dbReference type="ARBA" id="ARBA00022553"/>
    </source>
</evidence>
<feature type="domain" description="Histidine kinase" evidence="15">
    <location>
        <begin position="258"/>
        <end position="475"/>
    </location>
</feature>
<protein>
    <recommendedName>
        <fullName evidence="3">histidine kinase</fullName>
        <ecNumber evidence="3">2.7.13.3</ecNumber>
    </recommendedName>
</protein>
<keyword evidence="4" id="KW-1003">Cell membrane</keyword>
<dbReference type="SUPFAM" id="SSF55874">
    <property type="entry name" value="ATPase domain of HSP90 chaperone/DNA topoisomerase II/histidine kinase"/>
    <property type="match status" value="1"/>
</dbReference>
<dbReference type="GO" id="GO:0000155">
    <property type="term" value="F:phosphorelay sensor kinase activity"/>
    <property type="evidence" value="ECO:0007669"/>
    <property type="project" value="InterPro"/>
</dbReference>
<dbReference type="PRINTS" id="PR00344">
    <property type="entry name" value="BCTRLSENSOR"/>
</dbReference>
<keyword evidence="8" id="KW-0547">Nucleotide-binding</keyword>
<evidence type="ECO:0000259" key="15">
    <source>
        <dbReference type="PROSITE" id="PS50109"/>
    </source>
</evidence>
<dbReference type="Gene3D" id="6.10.340.10">
    <property type="match status" value="1"/>
</dbReference>
<evidence type="ECO:0000313" key="17">
    <source>
        <dbReference type="EMBL" id="MSU02806.1"/>
    </source>
</evidence>
<name>A0A6N7XMR8_9FIRM</name>
<comment type="catalytic activity">
    <reaction evidence="1">
        <text>ATP + protein L-histidine = ADP + protein N-phospho-L-histidine.</text>
        <dbReference type="EC" id="2.7.13.3"/>
    </reaction>
</comment>
<dbReference type="InterPro" id="IPR036890">
    <property type="entry name" value="HATPase_C_sf"/>
</dbReference>
<evidence type="ECO:0000256" key="6">
    <source>
        <dbReference type="ARBA" id="ARBA00022679"/>
    </source>
</evidence>
<evidence type="ECO:0000313" key="18">
    <source>
        <dbReference type="Proteomes" id="UP000469523"/>
    </source>
</evidence>
<evidence type="ECO:0000256" key="1">
    <source>
        <dbReference type="ARBA" id="ARBA00000085"/>
    </source>
</evidence>
<dbReference type="EMBL" id="VUNQ01000044">
    <property type="protein sequence ID" value="MSU02806.1"/>
    <property type="molecule type" value="Genomic_DNA"/>
</dbReference>
<dbReference type="FunFam" id="1.10.287.130:FF:000008">
    <property type="entry name" value="Two-component sensor histidine kinase"/>
    <property type="match status" value="1"/>
</dbReference>
<comment type="subcellular location">
    <subcellularLocation>
        <location evidence="2">Cell membrane</location>
        <topology evidence="2">Multi-pass membrane protein</topology>
    </subcellularLocation>
</comment>
<dbReference type="Proteomes" id="UP000469523">
    <property type="component" value="Unassembled WGS sequence"/>
</dbReference>
<evidence type="ECO:0000256" key="8">
    <source>
        <dbReference type="ARBA" id="ARBA00022741"/>
    </source>
</evidence>
<accession>A0A6N7XMR8</accession>
<dbReference type="GO" id="GO:0005886">
    <property type="term" value="C:plasma membrane"/>
    <property type="evidence" value="ECO:0007669"/>
    <property type="project" value="UniProtKB-SubCell"/>
</dbReference>
<dbReference type="PANTHER" id="PTHR45528:SF1">
    <property type="entry name" value="SENSOR HISTIDINE KINASE CPXA"/>
    <property type="match status" value="1"/>
</dbReference>
<dbReference type="GO" id="GO:0005524">
    <property type="term" value="F:ATP binding"/>
    <property type="evidence" value="ECO:0007669"/>
    <property type="project" value="UniProtKB-KW"/>
</dbReference>
<dbReference type="AlphaFoldDB" id="A0A6N7XMR8"/>
<organism evidence="17 18">
    <name type="scientific">Tissierella pigra</name>
    <dbReference type="NCBI Taxonomy" id="2607614"/>
    <lineage>
        <taxon>Bacteria</taxon>
        <taxon>Bacillati</taxon>
        <taxon>Bacillota</taxon>
        <taxon>Tissierellia</taxon>
        <taxon>Tissierellales</taxon>
        <taxon>Tissierellaceae</taxon>
        <taxon>Tissierella</taxon>
    </lineage>
</organism>
<dbReference type="InterPro" id="IPR005467">
    <property type="entry name" value="His_kinase_dom"/>
</dbReference>
<gene>
    <name evidence="17" type="ORF">FYJ83_15190</name>
</gene>
<comment type="caution">
    <text evidence="17">The sequence shown here is derived from an EMBL/GenBank/DDBJ whole genome shotgun (WGS) entry which is preliminary data.</text>
</comment>
<dbReference type="FunFam" id="3.30.565.10:FF:000006">
    <property type="entry name" value="Sensor histidine kinase WalK"/>
    <property type="match status" value="1"/>
</dbReference>
<evidence type="ECO:0000256" key="9">
    <source>
        <dbReference type="ARBA" id="ARBA00022777"/>
    </source>
</evidence>
<evidence type="ECO:0000256" key="14">
    <source>
        <dbReference type="SAM" id="Phobius"/>
    </source>
</evidence>
<dbReference type="SUPFAM" id="SSF47384">
    <property type="entry name" value="Homodimeric domain of signal transducing histidine kinase"/>
    <property type="match status" value="1"/>
</dbReference>
<dbReference type="SMART" id="SM00387">
    <property type="entry name" value="HATPase_c"/>
    <property type="match status" value="1"/>
</dbReference>
<dbReference type="SMART" id="SM00388">
    <property type="entry name" value="HisKA"/>
    <property type="match status" value="1"/>
</dbReference>
<dbReference type="InterPro" id="IPR036097">
    <property type="entry name" value="HisK_dim/P_sf"/>
</dbReference>
<proteinExistence type="predicted"/>
<evidence type="ECO:0000259" key="16">
    <source>
        <dbReference type="PROSITE" id="PS50885"/>
    </source>
</evidence>
<dbReference type="Gene3D" id="1.10.287.130">
    <property type="match status" value="1"/>
</dbReference>
<reference evidence="17 18" key="1">
    <citation type="submission" date="2019-09" db="EMBL/GenBank/DDBJ databases">
        <title>In-depth cultivation of the pig gut microbiome towards novel bacterial diversity and tailored functional studies.</title>
        <authorList>
            <person name="Wylensek D."/>
            <person name="Hitch T.C.A."/>
            <person name="Clavel T."/>
        </authorList>
    </citation>
    <scope>NUCLEOTIDE SEQUENCE [LARGE SCALE GENOMIC DNA]</scope>
    <source>
        <strain evidence="17 18">WCA3-693-APC-4?</strain>
    </source>
</reference>
<evidence type="ECO:0000256" key="4">
    <source>
        <dbReference type="ARBA" id="ARBA00022475"/>
    </source>
</evidence>
<keyword evidence="18" id="KW-1185">Reference proteome</keyword>
<keyword evidence="12" id="KW-0902">Two-component regulatory system</keyword>
<dbReference type="PROSITE" id="PS50109">
    <property type="entry name" value="HIS_KIN"/>
    <property type="match status" value="1"/>
</dbReference>
<keyword evidence="11 14" id="KW-1133">Transmembrane helix</keyword>
<dbReference type="PROSITE" id="PS50885">
    <property type="entry name" value="HAMP"/>
    <property type="match status" value="1"/>
</dbReference>
<keyword evidence="13 14" id="KW-0472">Membrane</keyword>
<dbReference type="InterPro" id="IPR003661">
    <property type="entry name" value="HisK_dim/P_dom"/>
</dbReference>
<dbReference type="CDD" id="cd00082">
    <property type="entry name" value="HisKA"/>
    <property type="match status" value="1"/>
</dbReference>
<sequence>MVVILKNRLDVNSLKFKLWTYFVLFAATIMTILWLLQIVFLNTYYKSMKTNEIKKIGDSLVVEYGKDDFEDIIYTISFSKGLIIQILNEDGVPIFPMNTSFDPRPPKFDFMESRKFIDKLEKEDQEKILYTTEDFRLGRPTIVYGAVLQGQNGENLYLYINGLLDPIDSTTFVLKNQLIIVTIISLLLSLGLSFIIASKISKPITQVTNAASVLAKGNYNIVFEKGDYTEIDNLVSTLNYTTKELSKVEELRRELISNVSHDLRTPLTLIKSYAEMIRDISGDNPEKRKSHVNVIIDESDRLTTLVNDILDLSKVEANLSQMNHEEFDVVGTTKDILKRFLILEEKEGFTFILNCDDEVKVCGDEKKIEQVIYNLISNAVNFTGDDKSVFINIKDVGSYIKYEVKDTGKGIPKEELDHIWDRYYMVGKNHKRAVIGTGLGLSIVKNILMAHNSDFGVESYTNQGTIFWFQLKANK</sequence>
<dbReference type="EC" id="2.7.13.3" evidence="3"/>
<dbReference type="Pfam" id="PF02518">
    <property type="entry name" value="HATPase_c"/>
    <property type="match status" value="1"/>
</dbReference>
<keyword evidence="7 14" id="KW-0812">Transmembrane</keyword>
<dbReference type="InterPro" id="IPR050398">
    <property type="entry name" value="HssS/ArlS-like"/>
</dbReference>
<dbReference type="InterPro" id="IPR003660">
    <property type="entry name" value="HAMP_dom"/>
</dbReference>
<dbReference type="InterPro" id="IPR003594">
    <property type="entry name" value="HATPase_dom"/>
</dbReference>
<feature type="transmembrane region" description="Helical" evidence="14">
    <location>
        <begin position="20"/>
        <end position="45"/>
    </location>
</feature>
<dbReference type="PANTHER" id="PTHR45528">
    <property type="entry name" value="SENSOR HISTIDINE KINASE CPXA"/>
    <property type="match status" value="1"/>
</dbReference>
<evidence type="ECO:0000256" key="10">
    <source>
        <dbReference type="ARBA" id="ARBA00022840"/>
    </source>
</evidence>
<dbReference type="Gene3D" id="3.30.565.10">
    <property type="entry name" value="Histidine kinase-like ATPase, C-terminal domain"/>
    <property type="match status" value="1"/>
</dbReference>
<keyword evidence="9 17" id="KW-0418">Kinase</keyword>
<keyword evidence="5" id="KW-0597">Phosphoprotein</keyword>
<evidence type="ECO:0000256" key="12">
    <source>
        <dbReference type="ARBA" id="ARBA00023012"/>
    </source>
</evidence>
<evidence type="ECO:0000256" key="2">
    <source>
        <dbReference type="ARBA" id="ARBA00004651"/>
    </source>
</evidence>
<dbReference type="CDD" id="cd00075">
    <property type="entry name" value="HATPase"/>
    <property type="match status" value="1"/>
</dbReference>
<evidence type="ECO:0000256" key="13">
    <source>
        <dbReference type="ARBA" id="ARBA00023136"/>
    </source>
</evidence>
<evidence type="ECO:0000256" key="3">
    <source>
        <dbReference type="ARBA" id="ARBA00012438"/>
    </source>
</evidence>
<dbReference type="InterPro" id="IPR004358">
    <property type="entry name" value="Sig_transdc_His_kin-like_C"/>
</dbReference>
<feature type="domain" description="HAMP" evidence="16">
    <location>
        <begin position="198"/>
        <end position="250"/>
    </location>
</feature>
<dbReference type="Pfam" id="PF00512">
    <property type="entry name" value="HisKA"/>
    <property type="match status" value="1"/>
</dbReference>
<feature type="transmembrane region" description="Helical" evidence="14">
    <location>
        <begin position="178"/>
        <end position="197"/>
    </location>
</feature>
<keyword evidence="10" id="KW-0067">ATP-binding</keyword>
<keyword evidence="6" id="KW-0808">Transferase</keyword>
<dbReference type="SUPFAM" id="SSF158472">
    <property type="entry name" value="HAMP domain-like"/>
    <property type="match status" value="1"/>
</dbReference>
<evidence type="ECO:0000256" key="7">
    <source>
        <dbReference type="ARBA" id="ARBA00022692"/>
    </source>
</evidence>